<protein>
    <submittedName>
        <fullName evidence="7">NR LBD domain-containing protein</fullName>
    </submittedName>
</protein>
<keyword evidence="1" id="KW-0805">Transcription regulation</keyword>
<evidence type="ECO:0000256" key="2">
    <source>
        <dbReference type="ARBA" id="ARBA00023163"/>
    </source>
</evidence>
<feature type="domain" description="NR LBD" evidence="5">
    <location>
        <begin position="167"/>
        <end position="343"/>
    </location>
</feature>
<reference evidence="6" key="1">
    <citation type="journal article" date="2013" name="Genetics">
        <title>The draft genome and transcriptome of Panagrellus redivivus are shaped by the harsh demands of a free-living lifestyle.</title>
        <authorList>
            <person name="Srinivasan J."/>
            <person name="Dillman A.R."/>
            <person name="Macchietto M.G."/>
            <person name="Heikkinen L."/>
            <person name="Lakso M."/>
            <person name="Fracchia K.M."/>
            <person name="Antoshechkin I."/>
            <person name="Mortazavi A."/>
            <person name="Wong G."/>
            <person name="Sternberg P.W."/>
        </authorList>
    </citation>
    <scope>NUCLEOTIDE SEQUENCE [LARGE SCALE GENOMIC DNA]</scope>
    <source>
        <strain evidence="6">MT8872</strain>
    </source>
</reference>
<accession>A0A7E4ZUT2</accession>
<reference evidence="7" key="2">
    <citation type="submission" date="2020-10" db="UniProtKB">
        <authorList>
            <consortium name="WormBaseParasite"/>
        </authorList>
    </citation>
    <scope>IDENTIFICATION</scope>
</reference>
<evidence type="ECO:0000256" key="1">
    <source>
        <dbReference type="ARBA" id="ARBA00023015"/>
    </source>
</evidence>
<proteinExistence type="predicted"/>
<dbReference type="Proteomes" id="UP000492821">
    <property type="component" value="Unassembled WGS sequence"/>
</dbReference>
<dbReference type="GO" id="GO:0008270">
    <property type="term" value="F:zinc ion binding"/>
    <property type="evidence" value="ECO:0007669"/>
    <property type="project" value="InterPro"/>
</dbReference>
<dbReference type="Gene3D" id="3.30.50.10">
    <property type="entry name" value="Erythroid Transcription Factor GATA-1, subunit A"/>
    <property type="match status" value="1"/>
</dbReference>
<evidence type="ECO:0000313" key="7">
    <source>
        <dbReference type="WBParaSite" id="Pan_g18563.t1"/>
    </source>
</evidence>
<dbReference type="SUPFAM" id="SSF48508">
    <property type="entry name" value="Nuclear receptor ligand-binding domain"/>
    <property type="match status" value="1"/>
</dbReference>
<dbReference type="PANTHER" id="PTHR46011">
    <property type="entry name" value="NUCLEAR HORMONE RECEPTOR FAMILY MEMBER NHR-86-RELATED"/>
    <property type="match status" value="1"/>
</dbReference>
<sequence length="369" mass="42750">MSRGPIKRPLGATWLSIMKRGHAITMLGARLSWLGQNTPKCSSCRLKKCHAVGMQANSVQRYRDAIGKPSATQCESDTESLASSISEKVVFNETYFHPPTTIFDTLKETYNSLLYQRGLFYSKSQLLDLFMDRKLDYTELGHYSEGLPELYYTEPRFCITIINESEQLMSVSGTDKKRIFGSFARHLQALEDLYYSGKYGSLKNGRYWVLPNKKCMNITKMESYFIDGGASQPSKKSQRALRTHRAISSHLIEVMETYMNIVKPSYYDFIFLFGLLLFDPTTPKIAEDTRNVLQNLHDQLMKDFFTLCQMKLKEPEIRLADVLMLITGIKYYERQLHEEMKTLRYCNVLPVDMLFDEIWSVESFKNNEN</sequence>
<name>A0A7E4ZUT2_PANRE</name>
<dbReference type="WBParaSite" id="Pan_g18563.t1">
    <property type="protein sequence ID" value="Pan_g18563.t1"/>
    <property type="gene ID" value="Pan_g18563"/>
</dbReference>
<dbReference type="Pfam" id="PF00104">
    <property type="entry name" value="Hormone_recep"/>
    <property type="match status" value="1"/>
</dbReference>
<evidence type="ECO:0000259" key="5">
    <source>
        <dbReference type="Pfam" id="PF00104"/>
    </source>
</evidence>
<keyword evidence="6" id="KW-1185">Reference proteome</keyword>
<keyword evidence="4" id="KW-0539">Nucleus</keyword>
<dbReference type="InterPro" id="IPR035500">
    <property type="entry name" value="NHR-like_dom_sf"/>
</dbReference>
<evidence type="ECO:0000256" key="3">
    <source>
        <dbReference type="ARBA" id="ARBA00023170"/>
    </source>
</evidence>
<keyword evidence="3" id="KW-0675">Receptor</keyword>
<dbReference type="PANTHER" id="PTHR46011:SF16">
    <property type="entry name" value="NUCLEAR HORMONE RECEPTOR FAMILY MEMBER NHR-66"/>
    <property type="match status" value="1"/>
</dbReference>
<keyword evidence="2" id="KW-0804">Transcription</keyword>
<dbReference type="InterPro" id="IPR013088">
    <property type="entry name" value="Znf_NHR/GATA"/>
</dbReference>
<dbReference type="AlphaFoldDB" id="A0A7E4ZUT2"/>
<organism evidence="6 7">
    <name type="scientific">Panagrellus redivivus</name>
    <name type="common">Microworm</name>
    <dbReference type="NCBI Taxonomy" id="6233"/>
    <lineage>
        <taxon>Eukaryota</taxon>
        <taxon>Metazoa</taxon>
        <taxon>Ecdysozoa</taxon>
        <taxon>Nematoda</taxon>
        <taxon>Chromadorea</taxon>
        <taxon>Rhabditida</taxon>
        <taxon>Tylenchina</taxon>
        <taxon>Panagrolaimomorpha</taxon>
        <taxon>Panagrolaimoidea</taxon>
        <taxon>Panagrolaimidae</taxon>
        <taxon>Panagrellus</taxon>
    </lineage>
</organism>
<dbReference type="InterPro" id="IPR000536">
    <property type="entry name" value="Nucl_hrmn_rcpt_lig-bd"/>
</dbReference>
<evidence type="ECO:0000313" key="6">
    <source>
        <dbReference type="Proteomes" id="UP000492821"/>
    </source>
</evidence>
<evidence type="ECO:0000256" key="4">
    <source>
        <dbReference type="ARBA" id="ARBA00023242"/>
    </source>
</evidence>
<dbReference type="GO" id="GO:0006355">
    <property type="term" value="P:regulation of DNA-templated transcription"/>
    <property type="evidence" value="ECO:0007669"/>
    <property type="project" value="InterPro"/>
</dbReference>
<dbReference type="SUPFAM" id="SSF57716">
    <property type="entry name" value="Glucocorticoid receptor-like (DNA-binding domain)"/>
    <property type="match status" value="1"/>
</dbReference>
<dbReference type="Gene3D" id="1.10.565.10">
    <property type="entry name" value="Retinoid X Receptor"/>
    <property type="match status" value="1"/>
</dbReference>